<dbReference type="AlphaFoldDB" id="A0A317DS01"/>
<evidence type="ECO:0000313" key="1">
    <source>
        <dbReference type="EMBL" id="PWR17478.1"/>
    </source>
</evidence>
<protein>
    <submittedName>
        <fullName evidence="1">Uncharacterized protein</fullName>
    </submittedName>
</protein>
<keyword evidence="2" id="KW-1185">Reference proteome</keyword>
<organism evidence="1 2">
    <name type="scientific">Zavarzinia aquatilis</name>
    <dbReference type="NCBI Taxonomy" id="2211142"/>
    <lineage>
        <taxon>Bacteria</taxon>
        <taxon>Pseudomonadati</taxon>
        <taxon>Pseudomonadota</taxon>
        <taxon>Alphaproteobacteria</taxon>
        <taxon>Rhodospirillales</taxon>
        <taxon>Zavarziniaceae</taxon>
        <taxon>Zavarzinia</taxon>
    </lineage>
</organism>
<proteinExistence type="predicted"/>
<evidence type="ECO:0000313" key="2">
    <source>
        <dbReference type="Proteomes" id="UP000245461"/>
    </source>
</evidence>
<gene>
    <name evidence="1" type="ORF">DKG74_21365</name>
</gene>
<dbReference type="EMBL" id="QGLE01000036">
    <property type="protein sequence ID" value="PWR17478.1"/>
    <property type="molecule type" value="Genomic_DNA"/>
</dbReference>
<dbReference type="Proteomes" id="UP000245461">
    <property type="component" value="Unassembled WGS sequence"/>
</dbReference>
<sequence>MRIPAGQVMHFTEGRPPAAADDQSIGAWLGSLWLDTSTGPATPWICLSAALGAASWHDLTRTAALAGKQPLSAVLTALAASATGLGWGALDLVRHHQLGSAAYLAAETLRLGPVIEINASLVLSSADCLKTIIVTAGSITVTLPPAAALRDPWRVTVKRSGATALTIARSAGDTINRVAADLTVAAETAVTLVCSSPTNFEVI</sequence>
<accession>A0A317DS01</accession>
<comment type="caution">
    <text evidence="1">The sequence shown here is derived from an EMBL/GenBank/DDBJ whole genome shotgun (WGS) entry which is preliminary data.</text>
</comment>
<name>A0A317DS01_9PROT</name>
<dbReference type="RefSeq" id="WP_109908197.1">
    <property type="nucleotide sequence ID" value="NZ_QGLE01000036.1"/>
</dbReference>
<reference evidence="1 2" key="1">
    <citation type="submission" date="2018-05" db="EMBL/GenBank/DDBJ databases">
        <title>Zavarzinia sp. HR-AS.</title>
        <authorList>
            <person name="Lee Y."/>
            <person name="Jeon C.O."/>
        </authorList>
    </citation>
    <scope>NUCLEOTIDE SEQUENCE [LARGE SCALE GENOMIC DNA]</scope>
    <source>
        <strain evidence="1 2">HR-AS</strain>
    </source>
</reference>
<dbReference type="OrthoDB" id="9833164at2"/>